<evidence type="ECO:0000256" key="4">
    <source>
        <dbReference type="ARBA" id="ARBA00022801"/>
    </source>
</evidence>
<dbReference type="Gene3D" id="2.60.120.200">
    <property type="match status" value="1"/>
</dbReference>
<comment type="catalytic activity">
    <reaction evidence="1">
        <text>Hydrolysis of (1-&gt;4)-beta-D-glucosidic linkages in beta-D-glucans containing (1-&gt;3)- and (1-&gt;4)-bonds.</text>
        <dbReference type="EC" id="3.2.1.73"/>
    </reaction>
</comment>
<dbReference type="SUPFAM" id="SSF49899">
    <property type="entry name" value="Concanavalin A-like lectins/glucanases"/>
    <property type="match status" value="1"/>
</dbReference>
<gene>
    <name evidence="7" type="ORF">NZD89_26770</name>
</gene>
<keyword evidence="4 7" id="KW-0378">Hydrolase</keyword>
<dbReference type="InterPro" id="IPR050546">
    <property type="entry name" value="Glycosyl_Hydrlase_16"/>
</dbReference>
<comment type="similarity">
    <text evidence="2">Belongs to the glycosyl hydrolase 16 family.</text>
</comment>
<dbReference type="PROSITE" id="PS51762">
    <property type="entry name" value="GH16_2"/>
    <property type="match status" value="1"/>
</dbReference>
<dbReference type="PRINTS" id="PR00737">
    <property type="entry name" value="GLHYDRLASE16"/>
</dbReference>
<dbReference type="Pfam" id="PF00722">
    <property type="entry name" value="Glyco_hydro_16"/>
    <property type="match status" value="1"/>
</dbReference>
<accession>A0ABY6ZHR9</accession>
<dbReference type="RefSeq" id="WP_268005674.1">
    <property type="nucleotide sequence ID" value="NZ_BSUT01000001.1"/>
</dbReference>
<dbReference type="CDD" id="cd08023">
    <property type="entry name" value="GH16_laminarinase_like"/>
    <property type="match status" value="1"/>
</dbReference>
<dbReference type="EC" id="3.2.1.73" evidence="3"/>
<name>A0ABY6ZHR9_9BACL</name>
<sequence>MRGFSTKIWLPATCFVILLGPAAFAYKKFVQRDTSTTVLSQTPPKITSPLTFSDDFDESLRAHTWHTFNQAWPYGGQLQSYSAKNVYVKNGNLVIETDKASLDGKDYVSGRLDTKNSFQFTYGTVEIRAKMPSGQGLFPALWLKPVNRPVYPEIDVLEFVGSKPHDAYVAFHGAAHGAGENVGTMMRMPYDLSQGFHTYELVWKPNSLSWYIDGTEIYQITKHVPDEPMYLTINTAVGGPMARSPSSQTKFPTFMDVDYVHVYSSH</sequence>
<evidence type="ECO:0000256" key="5">
    <source>
        <dbReference type="ARBA" id="ARBA00023295"/>
    </source>
</evidence>
<evidence type="ECO:0000313" key="7">
    <source>
        <dbReference type="EMBL" id="WAH41766.1"/>
    </source>
</evidence>
<feature type="domain" description="GH16" evidence="6">
    <location>
        <begin position="36"/>
        <end position="266"/>
    </location>
</feature>
<dbReference type="InterPro" id="IPR000757">
    <property type="entry name" value="Beta-glucanase-like"/>
</dbReference>
<keyword evidence="5" id="KW-0326">Glycosidase</keyword>
<evidence type="ECO:0000256" key="1">
    <source>
        <dbReference type="ARBA" id="ARBA00000481"/>
    </source>
</evidence>
<dbReference type="PANTHER" id="PTHR10963">
    <property type="entry name" value="GLYCOSYL HYDROLASE-RELATED"/>
    <property type="match status" value="1"/>
</dbReference>
<dbReference type="Proteomes" id="UP001164761">
    <property type="component" value="Chromosome"/>
</dbReference>
<dbReference type="InterPro" id="IPR008264">
    <property type="entry name" value="Beta_glucanase"/>
</dbReference>
<evidence type="ECO:0000313" key="8">
    <source>
        <dbReference type="Proteomes" id="UP001164761"/>
    </source>
</evidence>
<evidence type="ECO:0000259" key="6">
    <source>
        <dbReference type="PROSITE" id="PS51762"/>
    </source>
</evidence>
<dbReference type="EMBL" id="CP104067">
    <property type="protein sequence ID" value="WAH41766.1"/>
    <property type="molecule type" value="Genomic_DNA"/>
</dbReference>
<dbReference type="GO" id="GO:0016787">
    <property type="term" value="F:hydrolase activity"/>
    <property type="evidence" value="ECO:0007669"/>
    <property type="project" value="UniProtKB-KW"/>
</dbReference>
<dbReference type="PANTHER" id="PTHR10963:SF55">
    <property type="entry name" value="GLYCOSIDE HYDROLASE FAMILY 16 PROTEIN"/>
    <property type="match status" value="1"/>
</dbReference>
<reference evidence="7" key="1">
    <citation type="submission" date="2022-08" db="EMBL/GenBank/DDBJ databases">
        <title>Alicyclobacillus fastidiosus DSM 17978, complete genome.</title>
        <authorList>
            <person name="Wang Q."/>
            <person name="Cai R."/>
            <person name="Wang Z."/>
        </authorList>
    </citation>
    <scope>NUCLEOTIDE SEQUENCE</scope>
    <source>
        <strain evidence="7">DSM 17978</strain>
    </source>
</reference>
<keyword evidence="8" id="KW-1185">Reference proteome</keyword>
<evidence type="ECO:0000256" key="2">
    <source>
        <dbReference type="ARBA" id="ARBA00006865"/>
    </source>
</evidence>
<proteinExistence type="inferred from homology"/>
<protein>
    <recommendedName>
        <fullName evidence="3">licheninase</fullName>
        <ecNumber evidence="3">3.2.1.73</ecNumber>
    </recommendedName>
</protein>
<dbReference type="InterPro" id="IPR013320">
    <property type="entry name" value="ConA-like_dom_sf"/>
</dbReference>
<evidence type="ECO:0000256" key="3">
    <source>
        <dbReference type="ARBA" id="ARBA00012690"/>
    </source>
</evidence>
<organism evidence="7 8">
    <name type="scientific">Alicyclobacillus fastidiosus</name>
    <dbReference type="NCBI Taxonomy" id="392011"/>
    <lineage>
        <taxon>Bacteria</taxon>
        <taxon>Bacillati</taxon>
        <taxon>Bacillota</taxon>
        <taxon>Bacilli</taxon>
        <taxon>Bacillales</taxon>
        <taxon>Alicyclobacillaceae</taxon>
        <taxon>Alicyclobacillus</taxon>
    </lineage>
</organism>